<proteinExistence type="predicted"/>
<name>A0A918LC24_9PSEU</name>
<comment type="caution">
    <text evidence="2">The sequence shown here is derived from an EMBL/GenBank/DDBJ whole genome shotgun (WGS) entry which is preliminary data.</text>
</comment>
<accession>A0A918LC24</accession>
<gene>
    <name evidence="2" type="ORF">GCM10010171_24830</name>
</gene>
<reference evidence="2" key="1">
    <citation type="journal article" date="2014" name="Int. J. Syst. Evol. Microbiol.">
        <title>Complete genome sequence of Corynebacterium casei LMG S-19264T (=DSM 44701T), isolated from a smear-ripened cheese.</title>
        <authorList>
            <consortium name="US DOE Joint Genome Institute (JGI-PGF)"/>
            <person name="Walter F."/>
            <person name="Albersmeier A."/>
            <person name="Kalinowski J."/>
            <person name="Ruckert C."/>
        </authorList>
    </citation>
    <scope>NUCLEOTIDE SEQUENCE</scope>
    <source>
        <strain evidence="2">JCM 3276</strain>
    </source>
</reference>
<reference evidence="2" key="2">
    <citation type="submission" date="2020-09" db="EMBL/GenBank/DDBJ databases">
        <authorList>
            <person name="Sun Q."/>
            <person name="Ohkuma M."/>
        </authorList>
    </citation>
    <scope>NUCLEOTIDE SEQUENCE</scope>
    <source>
        <strain evidence="2">JCM 3276</strain>
    </source>
</reference>
<dbReference type="AlphaFoldDB" id="A0A918LC24"/>
<keyword evidence="3" id="KW-1185">Reference proteome</keyword>
<evidence type="ECO:0000313" key="3">
    <source>
        <dbReference type="Proteomes" id="UP000660680"/>
    </source>
</evidence>
<dbReference type="Gene3D" id="3.90.176.10">
    <property type="entry name" value="Toxin ADP-ribosyltransferase, Chain A, domain 1"/>
    <property type="match status" value="1"/>
</dbReference>
<evidence type="ECO:0000313" key="2">
    <source>
        <dbReference type="EMBL" id="GGS30335.1"/>
    </source>
</evidence>
<dbReference type="EMBL" id="BMRB01000002">
    <property type="protein sequence ID" value="GGS30335.1"/>
    <property type="molecule type" value="Genomic_DNA"/>
</dbReference>
<protein>
    <submittedName>
        <fullName evidence="2">Uncharacterized protein</fullName>
    </submittedName>
</protein>
<feature type="region of interest" description="Disordered" evidence="1">
    <location>
        <begin position="236"/>
        <end position="258"/>
    </location>
</feature>
<sequence>MDDAITVTRVGTAVVVGGAGDTVELAERLVGEAGRTPVVVGASAMAALTRLDPWVVADLAEVVGGERGIRVFAPYWGAVGADGAPPPARLLADRLGVEVVAPEGELIALEGGAVFVSGRGLGWAAYAPGRPRVRTGPRYPEPWWQRYLPEDLGEHVTQTPSGLWIHGSRAGEWPRVAGGERLVVVAEASASVVEAVLRALPDEVRDHVTVEYADVGNAPRGRVVVTADGRVLPGNPLVGTARAMPSRRARPQASVPSTTVTAVAPSVAARTRRLAPVTSMRAAAQTGPPPAAPASSSPAVSLAPALLTPVSAVAPPAARAAVQVTAAMTAVPAPSRALPVAATRAAVEVPIDAHSTPEQRQRVRAALGSRYDIAVRTVTRLLSERPGLRAGGDDPALLAELAVVHVFADDPQAFYDADFHSCLAGGLRRLPTLRGVVVRGIPEESNAQTGAVLRLPTPVVALPARVTRPVGPAEALIWTTTARRLDGLGDGDAVLPAHTRLRVLAVEHSRLLLAEDGAPTDTALTRLRAAAATRPPTTTPTPTRWFGALPAA</sequence>
<evidence type="ECO:0000256" key="1">
    <source>
        <dbReference type="SAM" id="MobiDB-lite"/>
    </source>
</evidence>
<dbReference type="Proteomes" id="UP000660680">
    <property type="component" value="Unassembled WGS sequence"/>
</dbReference>
<organism evidence="2 3">
    <name type="scientific">Actinokineospora fastidiosa</name>
    <dbReference type="NCBI Taxonomy" id="1816"/>
    <lineage>
        <taxon>Bacteria</taxon>
        <taxon>Bacillati</taxon>
        <taxon>Actinomycetota</taxon>
        <taxon>Actinomycetes</taxon>
        <taxon>Pseudonocardiales</taxon>
        <taxon>Pseudonocardiaceae</taxon>
        <taxon>Actinokineospora</taxon>
    </lineage>
</organism>